<comment type="caution">
    <text evidence="2">The sequence shown here is derived from an EMBL/GenBank/DDBJ whole genome shotgun (WGS) entry which is preliminary data.</text>
</comment>
<dbReference type="PANTHER" id="PTHR43558">
    <property type="entry name" value="REDUCTASE, PUTATIVE (AFU_ORTHOLOGUE AFUA_3G10540)-RELATED"/>
    <property type="match status" value="1"/>
</dbReference>
<evidence type="ECO:0000256" key="1">
    <source>
        <dbReference type="SAM" id="MobiDB-lite"/>
    </source>
</evidence>
<reference evidence="2" key="1">
    <citation type="submission" date="2023-03" db="EMBL/GenBank/DDBJ databases">
        <title>Massive genome expansion in bonnet fungi (Mycena s.s.) driven by repeated elements and novel gene families across ecological guilds.</title>
        <authorList>
            <consortium name="Lawrence Berkeley National Laboratory"/>
            <person name="Harder C.B."/>
            <person name="Miyauchi S."/>
            <person name="Viragh M."/>
            <person name="Kuo A."/>
            <person name="Thoen E."/>
            <person name="Andreopoulos B."/>
            <person name="Lu D."/>
            <person name="Skrede I."/>
            <person name="Drula E."/>
            <person name="Henrissat B."/>
            <person name="Morin E."/>
            <person name="Kohler A."/>
            <person name="Barry K."/>
            <person name="LaButti K."/>
            <person name="Morin E."/>
            <person name="Salamov A."/>
            <person name="Lipzen A."/>
            <person name="Mereny Z."/>
            <person name="Hegedus B."/>
            <person name="Baldrian P."/>
            <person name="Stursova M."/>
            <person name="Weitz H."/>
            <person name="Taylor A."/>
            <person name="Grigoriev I.V."/>
            <person name="Nagy L.G."/>
            <person name="Martin F."/>
            <person name="Kauserud H."/>
        </authorList>
    </citation>
    <scope>NUCLEOTIDE SEQUENCE</scope>
    <source>
        <strain evidence="2">CBHHK200</strain>
    </source>
</reference>
<dbReference type="AlphaFoldDB" id="A0AAD6WK32"/>
<gene>
    <name evidence="2" type="ORF">C8F04DRAFT_1347966</name>
</gene>
<organism evidence="2 3">
    <name type="scientific">Mycena alexandri</name>
    <dbReference type="NCBI Taxonomy" id="1745969"/>
    <lineage>
        <taxon>Eukaryota</taxon>
        <taxon>Fungi</taxon>
        <taxon>Dikarya</taxon>
        <taxon>Basidiomycota</taxon>
        <taxon>Agaricomycotina</taxon>
        <taxon>Agaricomycetes</taxon>
        <taxon>Agaricomycetidae</taxon>
        <taxon>Agaricales</taxon>
        <taxon>Marasmiineae</taxon>
        <taxon>Mycenaceae</taxon>
        <taxon>Mycena</taxon>
    </lineage>
</organism>
<evidence type="ECO:0000313" key="2">
    <source>
        <dbReference type="EMBL" id="KAJ7016223.1"/>
    </source>
</evidence>
<evidence type="ECO:0000313" key="3">
    <source>
        <dbReference type="Proteomes" id="UP001218188"/>
    </source>
</evidence>
<sequence length="610" mass="69304">MAFDNIPIVPPRLESGSDGSPKERRKSEPPTGEVVKDIDEWIISHEKYLGDGERLGDDWHFGLVTLADSDAVFPTSMKTNASRTIVRPTNLPGYQILGSTRASQIEIQPSTADFKRTFHRLSDGLLKGLDWSNVFIAGGIILGTLLAADTQPDIQNQWAASDIDVYLYGLGPEAANAKLDHLFKTFRANLPEGTPTLVVRNSKTVTFYSRYPLRRVQVVLELVRLPRVVLLNFDLDVCRSVRHGVGRHPVVYASPSRSRAPNVFTMNLIQKHYLLERRATQEQRVFKYANRVGFDLAMGFESFIASLEDSKTTLRRISRDEKLFELDMDQIGEASRVWTQRVLKFRNSSTFGHRDLYNKHQLSAGPQGRSCLSGFSLFMRHMALWDSEQNGDLIIDQNNWASTDYGDASESVIFSTRNPDIEVNSNSAICWPIISLPLLRRYPEAAKRLTYGTTVTDVLEPTRDILLLLLLRADFAAFANRLVGHAQAAAGLNVLSILTPAVESHEHLLDAKSGAEGIFLWRIGREIMWQQLDRRIDEVFEALYVFYRYSDRTMSDWQQTRLLTQLSKRAIRAAIEDEFDAFARWVGRRQIFSIDDMDAENSDEEHEEED</sequence>
<dbReference type="PANTHER" id="PTHR43558:SF6">
    <property type="entry name" value="REDUCTASE, PUTATIVE (AFU_ORTHOLOGUE AFUA_3G10540)-RELATED"/>
    <property type="match status" value="1"/>
</dbReference>
<feature type="region of interest" description="Disordered" evidence="1">
    <location>
        <begin position="1"/>
        <end position="33"/>
    </location>
</feature>
<proteinExistence type="predicted"/>
<dbReference type="InterPro" id="IPR053354">
    <property type="entry name" value="MGDG_epimerase"/>
</dbReference>
<dbReference type="EMBL" id="JARJCM010000554">
    <property type="protein sequence ID" value="KAJ7016223.1"/>
    <property type="molecule type" value="Genomic_DNA"/>
</dbReference>
<protein>
    <submittedName>
        <fullName evidence="2">Uncharacterized protein</fullName>
    </submittedName>
</protein>
<name>A0AAD6WK32_9AGAR</name>
<accession>A0AAD6WK32</accession>
<dbReference type="Proteomes" id="UP001218188">
    <property type="component" value="Unassembled WGS sequence"/>
</dbReference>
<feature type="compositionally biased region" description="Basic and acidic residues" evidence="1">
    <location>
        <begin position="20"/>
        <end position="33"/>
    </location>
</feature>
<keyword evidence="3" id="KW-1185">Reference proteome</keyword>